<dbReference type="EMBL" id="CP019236">
    <property type="protein sequence ID" value="APW38795.1"/>
    <property type="molecule type" value="Genomic_DNA"/>
</dbReference>
<accession>A0A1P8JYH5</accession>
<evidence type="ECO:0000313" key="2">
    <source>
        <dbReference type="EMBL" id="APW38795.1"/>
    </source>
</evidence>
<protein>
    <submittedName>
        <fullName evidence="2">Uncharacterized protein</fullName>
    </submittedName>
</protein>
<gene>
    <name evidence="2" type="ORF">RD110_17585</name>
</gene>
<dbReference type="RefSeq" id="WP_076200698.1">
    <property type="nucleotide sequence ID" value="NZ_CP019236.1"/>
</dbReference>
<dbReference type="PROSITE" id="PS51257">
    <property type="entry name" value="PROKAR_LIPOPROTEIN"/>
    <property type="match status" value="1"/>
</dbReference>
<reference evidence="2 3" key="1">
    <citation type="submission" date="2017-01" db="EMBL/GenBank/DDBJ databases">
        <authorList>
            <person name="Mah S.A."/>
            <person name="Swanson W.J."/>
            <person name="Moy G.W."/>
            <person name="Vacquier V.D."/>
        </authorList>
    </citation>
    <scope>NUCLEOTIDE SEQUENCE [LARGE SCALE GENOMIC DNA]</scope>
    <source>
        <strain evidence="2 3">DCY110</strain>
    </source>
</reference>
<dbReference type="KEGG" id="rhy:RD110_17585"/>
<dbReference type="AlphaFoldDB" id="A0A1P8JYH5"/>
<evidence type="ECO:0000256" key="1">
    <source>
        <dbReference type="SAM" id="SignalP"/>
    </source>
</evidence>
<keyword evidence="1" id="KW-0732">Signal</keyword>
<proteinExistence type="predicted"/>
<feature type="signal peptide" evidence="1">
    <location>
        <begin position="1"/>
        <end position="23"/>
    </location>
</feature>
<sequence length="159" mass="16378">MTHSKLLATLLFIAALLSGGCTSMDNKPSGTYEQRMAALAPWAARGELLMIEVPAAPNPLSNQLMIATLKTGSSSNTADQIVTTLRNGRAVTLAVVGNSLAVNAATVQSALKTWASTGARTATTLLLVGEPEDAAALKEAAVAAGVRLEIAKIPEPTRP</sequence>
<organism evidence="2 3">
    <name type="scientific">Rhodoferax koreensis</name>
    <dbReference type="NCBI Taxonomy" id="1842727"/>
    <lineage>
        <taxon>Bacteria</taxon>
        <taxon>Pseudomonadati</taxon>
        <taxon>Pseudomonadota</taxon>
        <taxon>Betaproteobacteria</taxon>
        <taxon>Burkholderiales</taxon>
        <taxon>Comamonadaceae</taxon>
        <taxon>Rhodoferax</taxon>
    </lineage>
</organism>
<name>A0A1P8JYH5_9BURK</name>
<feature type="chain" id="PRO_5013021076" evidence="1">
    <location>
        <begin position="24"/>
        <end position="159"/>
    </location>
</feature>
<keyword evidence="3" id="KW-1185">Reference proteome</keyword>
<dbReference type="STRING" id="1842727.RD110_17585"/>
<dbReference type="Proteomes" id="UP000186609">
    <property type="component" value="Chromosome"/>
</dbReference>
<evidence type="ECO:0000313" key="3">
    <source>
        <dbReference type="Proteomes" id="UP000186609"/>
    </source>
</evidence>